<evidence type="ECO:0000313" key="4">
    <source>
        <dbReference type="EMBL" id="OII77861.1"/>
    </source>
</evidence>
<reference evidence="4 5" key="1">
    <citation type="submission" date="2016-10" db="EMBL/GenBank/DDBJ databases">
        <title>Reductive evolution of mitochondrial metabolism and differential evolution of invasion-related proteins in Cryptosporidium.</title>
        <authorList>
            <person name="Liu S."/>
            <person name="Roellig D.M."/>
            <person name="Guo Y."/>
            <person name="Li N."/>
            <person name="Frace M.A."/>
            <person name="Tang K."/>
            <person name="Zhang L."/>
            <person name="Feng Y."/>
            <person name="Xiao L."/>
        </authorList>
    </citation>
    <scope>NUCLEOTIDE SEQUENCE [LARGE SCALE GENOMIC DNA]</scope>
    <source>
        <strain evidence="4">30847</strain>
    </source>
</reference>
<evidence type="ECO:0000313" key="5">
    <source>
        <dbReference type="Proteomes" id="UP000186804"/>
    </source>
</evidence>
<dbReference type="SUPFAM" id="SSF141678">
    <property type="entry name" value="MAL13P1.257-like"/>
    <property type="match status" value="1"/>
</dbReference>
<dbReference type="PANTHER" id="PTHR12857">
    <property type="entry name" value="CXXC MOTIF CONTAINING ZINC BINDING PROTEIN"/>
    <property type="match status" value="1"/>
</dbReference>
<protein>
    <recommendedName>
        <fullName evidence="6">DUF866 domain-containing protein</fullName>
    </recommendedName>
</protein>
<evidence type="ECO:0000256" key="1">
    <source>
        <dbReference type="ARBA" id="ARBA00007818"/>
    </source>
</evidence>
<organism evidence="4 5">
    <name type="scientific">Cryptosporidium andersoni</name>
    <dbReference type="NCBI Taxonomy" id="117008"/>
    <lineage>
        <taxon>Eukaryota</taxon>
        <taxon>Sar</taxon>
        <taxon>Alveolata</taxon>
        <taxon>Apicomplexa</taxon>
        <taxon>Conoidasida</taxon>
        <taxon>Coccidia</taxon>
        <taxon>Eucoccidiorida</taxon>
        <taxon>Eimeriorina</taxon>
        <taxon>Cryptosporidiidae</taxon>
        <taxon>Cryptosporidium</taxon>
    </lineage>
</organism>
<dbReference type="GeneID" id="92368084"/>
<dbReference type="Proteomes" id="UP000186804">
    <property type="component" value="Unassembled WGS sequence"/>
</dbReference>
<name>A0A1J4MY64_9CRYT</name>
<comment type="similarity">
    <text evidence="1">Belongs to the UPF0587 family.</text>
</comment>
<proteinExistence type="inferred from homology"/>
<dbReference type="Pfam" id="PF05907">
    <property type="entry name" value="CXXC_Zn-b_euk"/>
    <property type="match status" value="1"/>
</dbReference>
<accession>A0A1J4MY64</accession>
<comment type="caution">
    <text evidence="4">The sequence shown here is derived from an EMBL/GenBank/DDBJ whole genome shotgun (WGS) entry which is preliminary data.</text>
</comment>
<dbReference type="AlphaFoldDB" id="A0A1J4MY64"/>
<gene>
    <name evidence="4" type="ORF">cand_039000</name>
</gene>
<dbReference type="GO" id="GO:0008270">
    <property type="term" value="F:zinc ion binding"/>
    <property type="evidence" value="ECO:0007669"/>
    <property type="project" value="TreeGrafter"/>
</dbReference>
<keyword evidence="5" id="KW-1185">Reference proteome</keyword>
<dbReference type="OrthoDB" id="10248838at2759"/>
<keyword evidence="2" id="KW-0479">Metal-binding</keyword>
<evidence type="ECO:0000256" key="3">
    <source>
        <dbReference type="ARBA" id="ARBA00022833"/>
    </source>
</evidence>
<dbReference type="InterPro" id="IPR008584">
    <property type="entry name" value="CXXC_Zn-binding_euk"/>
</dbReference>
<dbReference type="EMBL" id="LRBS01000024">
    <property type="protein sequence ID" value="OII77861.1"/>
    <property type="molecule type" value="Genomic_DNA"/>
</dbReference>
<keyword evidence="3" id="KW-0862">Zinc</keyword>
<sequence length="161" mass="18684">MTIFILYIKADIDGINEIIFPLNYIWCIDIEQSAGHLTKSRVTIDPNEEIPIENSRGTANYVMKWDGDRRYSTIRVIELKGITKMKYCNTDNGNFVPIIAFECRGLNPTRWIPTFGYNVNCISGKSFINIDLQENEWCEFDEEANESVGIYNIQSEFRVHK</sequence>
<dbReference type="RefSeq" id="XP_067069707.1">
    <property type="nucleotide sequence ID" value="XM_067214121.1"/>
</dbReference>
<evidence type="ECO:0008006" key="6">
    <source>
        <dbReference type="Google" id="ProtNLM"/>
    </source>
</evidence>
<dbReference type="PANTHER" id="PTHR12857:SF0">
    <property type="entry name" value="CXXC MOTIF CONTAINING ZINC BINDING PROTEIN"/>
    <property type="match status" value="1"/>
</dbReference>
<dbReference type="VEuPathDB" id="CryptoDB:cand_039000"/>
<evidence type="ECO:0000256" key="2">
    <source>
        <dbReference type="ARBA" id="ARBA00022723"/>
    </source>
</evidence>